<dbReference type="InterPro" id="IPR036770">
    <property type="entry name" value="Ankyrin_rpt-contain_sf"/>
</dbReference>
<dbReference type="OrthoDB" id="4204812at2759"/>
<reference evidence="1" key="1">
    <citation type="submission" date="2014-02" db="EMBL/GenBank/DDBJ databases">
        <title>The Genome Sequence of Trichophyton rubrum (morphotype fischeri) CBS 288.86.</title>
        <authorList>
            <consortium name="The Broad Institute Genomics Platform"/>
            <person name="Cuomo C.A."/>
            <person name="White T.C."/>
            <person name="Graser Y."/>
            <person name="Martinez-Rossi N."/>
            <person name="Heitman J."/>
            <person name="Young S.K."/>
            <person name="Zeng Q."/>
            <person name="Gargeya S."/>
            <person name="Abouelleil A."/>
            <person name="Alvarado L."/>
            <person name="Chapman S.B."/>
            <person name="Gainer-Dewar J."/>
            <person name="Goldberg J."/>
            <person name="Griggs A."/>
            <person name="Gujja S."/>
            <person name="Hansen M."/>
            <person name="Howarth C."/>
            <person name="Imamovic A."/>
            <person name="Larimer J."/>
            <person name="Martinez D."/>
            <person name="Murphy C."/>
            <person name="Pearson M.D."/>
            <person name="Persinoti G."/>
            <person name="Poon T."/>
            <person name="Priest M."/>
            <person name="Roberts A.D."/>
            <person name="Saif S."/>
            <person name="Shea T.D."/>
            <person name="Sykes S.N."/>
            <person name="Wortman J."/>
            <person name="Nusbaum C."/>
            <person name="Birren B."/>
        </authorList>
    </citation>
    <scope>NUCLEOTIDE SEQUENCE [LARGE SCALE GENOMIC DNA]</scope>
    <source>
        <strain evidence="1">CBS 288.86</strain>
    </source>
</reference>
<sequence>MVKHRRPRPTDERLNTDTIKMLLQHGASVFVTDKLGETPMHIPQYLHFDSLRRDIAPQGSPREPVVNLLLDHGAKATDIAQEGLTALYCVADLHNEHHEGVTALIERLIGLGADTEAQAIVPGDIYRYSLGGYRLTLSLK</sequence>
<evidence type="ECO:0000313" key="1">
    <source>
        <dbReference type="EMBL" id="EZF52938.1"/>
    </source>
</evidence>
<dbReference type="Proteomes" id="UP000023758">
    <property type="component" value="Unassembled WGS sequence"/>
</dbReference>
<proteinExistence type="predicted"/>
<dbReference type="HOGENOM" id="CLU_1836566_0_0_1"/>
<protein>
    <submittedName>
        <fullName evidence="1">Uncharacterized protein</fullName>
    </submittedName>
</protein>
<dbReference type="EMBL" id="KK207833">
    <property type="protein sequence ID" value="EZF52938.1"/>
    <property type="molecule type" value="Genomic_DNA"/>
</dbReference>
<accession>A0A022W4C3</accession>
<gene>
    <name evidence="1" type="ORF">H103_04025</name>
</gene>
<dbReference type="AlphaFoldDB" id="A0A022W4C3"/>
<dbReference type="Gene3D" id="1.25.40.20">
    <property type="entry name" value="Ankyrin repeat-containing domain"/>
    <property type="match status" value="1"/>
</dbReference>
<dbReference type="SUPFAM" id="SSF48403">
    <property type="entry name" value="Ankyrin repeat"/>
    <property type="match status" value="1"/>
</dbReference>
<name>A0A022W4C3_TRIRU</name>
<organism evidence="1">
    <name type="scientific">Trichophyton rubrum CBS 288.86</name>
    <dbReference type="NCBI Taxonomy" id="1215330"/>
    <lineage>
        <taxon>Eukaryota</taxon>
        <taxon>Fungi</taxon>
        <taxon>Dikarya</taxon>
        <taxon>Ascomycota</taxon>
        <taxon>Pezizomycotina</taxon>
        <taxon>Eurotiomycetes</taxon>
        <taxon>Eurotiomycetidae</taxon>
        <taxon>Onygenales</taxon>
        <taxon>Arthrodermataceae</taxon>
        <taxon>Trichophyton</taxon>
    </lineage>
</organism>